<protein>
    <recommendedName>
        <fullName evidence="2">prephenate dehydratase</fullName>
        <ecNumber evidence="2">4.2.1.51</ecNumber>
    </recommendedName>
</protein>
<evidence type="ECO:0000256" key="7">
    <source>
        <dbReference type="ARBA" id="ARBA00047848"/>
    </source>
</evidence>
<dbReference type="PIRSF" id="PIRSF001500">
    <property type="entry name" value="Chor_mut_pdt_Ppr"/>
    <property type="match status" value="1"/>
</dbReference>
<evidence type="ECO:0000256" key="1">
    <source>
        <dbReference type="ARBA" id="ARBA00004741"/>
    </source>
</evidence>
<dbReference type="PANTHER" id="PTHR21022:SF19">
    <property type="entry name" value="PREPHENATE DEHYDRATASE-RELATED"/>
    <property type="match status" value="1"/>
</dbReference>
<gene>
    <name evidence="11" type="ORF">A11S_1529</name>
</gene>
<dbReference type="AlphaFoldDB" id="M4VIL8"/>
<evidence type="ECO:0000256" key="4">
    <source>
        <dbReference type="ARBA" id="ARBA00023141"/>
    </source>
</evidence>
<evidence type="ECO:0000313" key="11">
    <source>
        <dbReference type="EMBL" id="AGH98335.1"/>
    </source>
</evidence>
<dbReference type="InterPro" id="IPR002912">
    <property type="entry name" value="ACT_dom"/>
</dbReference>
<evidence type="ECO:0000256" key="8">
    <source>
        <dbReference type="PIRSR" id="PIRSR001500-2"/>
    </source>
</evidence>
<dbReference type="InterPro" id="IPR045865">
    <property type="entry name" value="ACT-like_dom_sf"/>
</dbReference>
<feature type="site" description="Essential for prephenate dehydratase activity" evidence="8">
    <location>
        <position position="209"/>
    </location>
</feature>
<dbReference type="STRING" id="349215.A11S_1529"/>
<comment type="pathway">
    <text evidence="1">Amino-acid biosynthesis; L-phenylalanine biosynthesis; phenylpyruvate from prephenate: step 1/1.</text>
</comment>
<evidence type="ECO:0000256" key="3">
    <source>
        <dbReference type="ARBA" id="ARBA00022605"/>
    </source>
</evidence>
<dbReference type="SUPFAM" id="SSF55021">
    <property type="entry name" value="ACT-like"/>
    <property type="match status" value="1"/>
</dbReference>
<dbReference type="PROSITE" id="PS51671">
    <property type="entry name" value="ACT"/>
    <property type="match status" value="1"/>
</dbReference>
<name>M4VIL8_9BACT</name>
<dbReference type="InterPro" id="IPR008242">
    <property type="entry name" value="Chor_mutase/pphenate_deHydtase"/>
</dbReference>
<evidence type="ECO:0000259" key="9">
    <source>
        <dbReference type="PROSITE" id="PS51171"/>
    </source>
</evidence>
<accession>M4VIL8</accession>
<dbReference type="HOGENOM" id="CLU_035008_4_2_5"/>
<dbReference type="PANTHER" id="PTHR21022">
    <property type="entry name" value="PREPHENATE DEHYDRATASE P PROTEIN"/>
    <property type="match status" value="1"/>
</dbReference>
<keyword evidence="5" id="KW-0584">Phenylalanine biosynthesis</keyword>
<keyword evidence="4" id="KW-0057">Aromatic amino acid biosynthesis</keyword>
<dbReference type="GO" id="GO:0009094">
    <property type="term" value="P:L-phenylalanine biosynthetic process"/>
    <property type="evidence" value="ECO:0007669"/>
    <property type="project" value="UniProtKB-UniPathway"/>
</dbReference>
<reference evidence="11 12" key="1">
    <citation type="journal article" date="2013" name="ISME J.">
        <title>By their genes ye shall know them: genomic signatures of predatory bacteria.</title>
        <authorList>
            <person name="Pasternak Z."/>
            <person name="Pietrokovski S."/>
            <person name="Rotem O."/>
            <person name="Gophna U."/>
            <person name="Lurie-Weinberger M.N."/>
            <person name="Jurkevitch E."/>
        </authorList>
    </citation>
    <scope>NUCLEOTIDE SEQUENCE [LARGE SCALE GENOMIC DNA]</scope>
    <source>
        <strain evidence="11">EPB</strain>
    </source>
</reference>
<dbReference type="SUPFAM" id="SSF53850">
    <property type="entry name" value="Periplasmic binding protein-like II"/>
    <property type="match status" value="1"/>
</dbReference>
<evidence type="ECO:0000256" key="5">
    <source>
        <dbReference type="ARBA" id="ARBA00023222"/>
    </source>
</evidence>
<evidence type="ECO:0000256" key="2">
    <source>
        <dbReference type="ARBA" id="ARBA00013147"/>
    </source>
</evidence>
<dbReference type="Gene3D" id="3.40.190.10">
    <property type="entry name" value="Periplasmic binding protein-like II"/>
    <property type="match status" value="2"/>
</dbReference>
<dbReference type="KEGG" id="man:A11S_1529"/>
<dbReference type="InterPro" id="IPR001086">
    <property type="entry name" value="Preph_deHydtase"/>
</dbReference>
<feature type="domain" description="ACT" evidence="10">
    <location>
        <begin position="231"/>
        <end position="308"/>
    </location>
</feature>
<dbReference type="PROSITE" id="PS00857">
    <property type="entry name" value="PREPHENATE_DEHYDR_1"/>
    <property type="match status" value="1"/>
</dbReference>
<keyword evidence="6 11" id="KW-0456">Lyase</keyword>
<dbReference type="EC" id="4.2.1.51" evidence="2"/>
<dbReference type="Pfam" id="PF00800">
    <property type="entry name" value="PDT"/>
    <property type="match status" value="1"/>
</dbReference>
<dbReference type="Gene3D" id="3.30.70.260">
    <property type="match status" value="1"/>
</dbReference>
<organism evidence="11 12">
    <name type="scientific">Micavibrio aeruginosavorus EPB</name>
    <dbReference type="NCBI Taxonomy" id="349215"/>
    <lineage>
        <taxon>Bacteria</taxon>
        <taxon>Pseudomonadati</taxon>
        <taxon>Bdellovibrionota</taxon>
        <taxon>Bdellovibrionia</taxon>
        <taxon>Bdellovibrionales</taxon>
        <taxon>Pseudobdellovibrionaceae</taxon>
        <taxon>Micavibrio</taxon>
    </lineage>
</organism>
<dbReference type="Proteomes" id="UP000011932">
    <property type="component" value="Chromosome"/>
</dbReference>
<feature type="domain" description="Prephenate dehydratase" evidence="9">
    <location>
        <begin position="10"/>
        <end position="216"/>
    </location>
</feature>
<evidence type="ECO:0000313" key="12">
    <source>
        <dbReference type="Proteomes" id="UP000011932"/>
    </source>
</evidence>
<dbReference type="CDD" id="cd04905">
    <property type="entry name" value="ACT_CM-PDT"/>
    <property type="match status" value="1"/>
</dbReference>
<comment type="catalytic activity">
    <reaction evidence="7">
        <text>prephenate + H(+) = 3-phenylpyruvate + CO2 + H2O</text>
        <dbReference type="Rhea" id="RHEA:21648"/>
        <dbReference type="ChEBI" id="CHEBI:15377"/>
        <dbReference type="ChEBI" id="CHEBI:15378"/>
        <dbReference type="ChEBI" id="CHEBI:16526"/>
        <dbReference type="ChEBI" id="CHEBI:18005"/>
        <dbReference type="ChEBI" id="CHEBI:29934"/>
        <dbReference type="EC" id="4.2.1.51"/>
    </reaction>
</comment>
<dbReference type="PROSITE" id="PS51171">
    <property type="entry name" value="PREPHENATE_DEHYDR_3"/>
    <property type="match status" value="1"/>
</dbReference>
<evidence type="ECO:0000256" key="6">
    <source>
        <dbReference type="ARBA" id="ARBA00023239"/>
    </source>
</evidence>
<dbReference type="InterPro" id="IPR018528">
    <property type="entry name" value="Preph_deHydtase_CS"/>
</dbReference>
<dbReference type="OrthoDB" id="9802281at2"/>
<proteinExistence type="predicted"/>
<keyword evidence="3" id="KW-0028">Amino-acid biosynthesis</keyword>
<evidence type="ECO:0000259" key="10">
    <source>
        <dbReference type="PROSITE" id="PS51671"/>
    </source>
</evidence>
<dbReference type="CDD" id="cd13631">
    <property type="entry name" value="PBP2_Ct-PDT_like"/>
    <property type="match status" value="1"/>
</dbReference>
<dbReference type="UniPathway" id="UPA00121">
    <property type="reaction ID" value="UER00345"/>
</dbReference>
<dbReference type="PATRIC" id="fig|349215.9.peg.1476"/>
<dbReference type="EMBL" id="CP003538">
    <property type="protein sequence ID" value="AGH98335.1"/>
    <property type="molecule type" value="Genomic_DNA"/>
</dbReference>
<sequence>MGDTENKPMRVSYQGIKGSFSYRACSEYFPGGYYQGYRGFQDALNAVENGDVDFAMIPVENSTSGRVMEVYNLLPESGLFIVGEHMVPIHHCLMIPHKAFRGAPPENMTTKDIVAWKESDLSAEEVAAALSSIREVRSHPQALSQCRKFMADNLPRASAKEYYDTAGAARAIANSMSPDIAAIASEDAADLYNMTILQKNIEDVDMNTTRFLVLARESLAAGAISGPAISSILFETAHKPGALFRVLNVFERHNIDMTKLETYMAGPARPNPTFYVDVGANMTDPAMKPVLDEFAGHTAAMRIMGCYPASNLRGHGNPFLPVAA</sequence>
<dbReference type="GO" id="GO:0005737">
    <property type="term" value="C:cytoplasm"/>
    <property type="evidence" value="ECO:0007669"/>
    <property type="project" value="TreeGrafter"/>
</dbReference>
<dbReference type="GO" id="GO:0004664">
    <property type="term" value="F:prephenate dehydratase activity"/>
    <property type="evidence" value="ECO:0007669"/>
    <property type="project" value="UniProtKB-EC"/>
</dbReference>